<name>A0A9P4UXF3_9PLEO</name>
<feature type="compositionally biased region" description="Polar residues" evidence="1">
    <location>
        <begin position="1"/>
        <end position="20"/>
    </location>
</feature>
<evidence type="ECO:0000256" key="1">
    <source>
        <dbReference type="SAM" id="MobiDB-lite"/>
    </source>
</evidence>
<dbReference type="Proteomes" id="UP000799444">
    <property type="component" value="Unassembled WGS sequence"/>
</dbReference>
<feature type="region of interest" description="Disordered" evidence="1">
    <location>
        <begin position="223"/>
        <end position="245"/>
    </location>
</feature>
<proteinExistence type="predicted"/>
<dbReference type="EMBL" id="ML996294">
    <property type="protein sequence ID" value="KAF2728130.1"/>
    <property type="molecule type" value="Genomic_DNA"/>
</dbReference>
<evidence type="ECO:0000313" key="4">
    <source>
        <dbReference type="Proteomes" id="UP000799444"/>
    </source>
</evidence>
<sequence length="245" mass="27253">MASGMSETHPSIPPQTTQSIPTLSNLSLNPSTPSNGSTPTLPTELWLQILSHIPDLDTLYTSLRLVSRTFASLTADTIATHHLPSTAISLTFPRRDSNTLLKYAALAPSITFTYSTLRAPSRIVLTSPRVLRDGPAIEELRAQDVLSKERLESAPMVVGISCRRGGAVGLVEGWERVAGWEGEGVRRGVEWDEEGKVWRWVIDWRALVVAFLVSRREARRRARRPGERRMKENSPLMMRGFGGRK</sequence>
<protein>
    <recommendedName>
        <fullName evidence="2">F-box domain-containing protein</fullName>
    </recommendedName>
</protein>
<dbReference type="CDD" id="cd09917">
    <property type="entry name" value="F-box_SF"/>
    <property type="match status" value="1"/>
</dbReference>
<feature type="compositionally biased region" description="Low complexity" evidence="1">
    <location>
        <begin position="21"/>
        <end position="39"/>
    </location>
</feature>
<dbReference type="Pfam" id="PF12937">
    <property type="entry name" value="F-box-like"/>
    <property type="match status" value="1"/>
</dbReference>
<dbReference type="InterPro" id="IPR036047">
    <property type="entry name" value="F-box-like_dom_sf"/>
</dbReference>
<organism evidence="3 4">
    <name type="scientific">Polyplosphaeria fusca</name>
    <dbReference type="NCBI Taxonomy" id="682080"/>
    <lineage>
        <taxon>Eukaryota</taxon>
        <taxon>Fungi</taxon>
        <taxon>Dikarya</taxon>
        <taxon>Ascomycota</taxon>
        <taxon>Pezizomycotina</taxon>
        <taxon>Dothideomycetes</taxon>
        <taxon>Pleosporomycetidae</taxon>
        <taxon>Pleosporales</taxon>
        <taxon>Tetraplosphaeriaceae</taxon>
        <taxon>Polyplosphaeria</taxon>
    </lineage>
</organism>
<feature type="domain" description="F-box" evidence="2">
    <location>
        <begin position="40"/>
        <end position="77"/>
    </location>
</feature>
<gene>
    <name evidence="3" type="ORF">EJ04DRAFT_556962</name>
</gene>
<keyword evidence="4" id="KW-1185">Reference proteome</keyword>
<evidence type="ECO:0000313" key="3">
    <source>
        <dbReference type="EMBL" id="KAF2728130.1"/>
    </source>
</evidence>
<dbReference type="OrthoDB" id="2997776at2759"/>
<comment type="caution">
    <text evidence="3">The sequence shown here is derived from an EMBL/GenBank/DDBJ whole genome shotgun (WGS) entry which is preliminary data.</text>
</comment>
<evidence type="ECO:0000259" key="2">
    <source>
        <dbReference type="Pfam" id="PF12937"/>
    </source>
</evidence>
<dbReference type="SUPFAM" id="SSF81383">
    <property type="entry name" value="F-box domain"/>
    <property type="match status" value="1"/>
</dbReference>
<dbReference type="InterPro" id="IPR001810">
    <property type="entry name" value="F-box_dom"/>
</dbReference>
<dbReference type="AlphaFoldDB" id="A0A9P4UXF3"/>
<feature type="region of interest" description="Disordered" evidence="1">
    <location>
        <begin position="1"/>
        <end position="39"/>
    </location>
</feature>
<accession>A0A9P4UXF3</accession>
<reference evidence="3" key="1">
    <citation type="journal article" date="2020" name="Stud. Mycol.">
        <title>101 Dothideomycetes genomes: a test case for predicting lifestyles and emergence of pathogens.</title>
        <authorList>
            <person name="Haridas S."/>
            <person name="Albert R."/>
            <person name="Binder M."/>
            <person name="Bloem J."/>
            <person name="Labutti K."/>
            <person name="Salamov A."/>
            <person name="Andreopoulos B."/>
            <person name="Baker S."/>
            <person name="Barry K."/>
            <person name="Bills G."/>
            <person name="Bluhm B."/>
            <person name="Cannon C."/>
            <person name="Castanera R."/>
            <person name="Culley D."/>
            <person name="Daum C."/>
            <person name="Ezra D."/>
            <person name="Gonzalez J."/>
            <person name="Henrissat B."/>
            <person name="Kuo A."/>
            <person name="Liang C."/>
            <person name="Lipzen A."/>
            <person name="Lutzoni F."/>
            <person name="Magnuson J."/>
            <person name="Mondo S."/>
            <person name="Nolan M."/>
            <person name="Ohm R."/>
            <person name="Pangilinan J."/>
            <person name="Park H.-J."/>
            <person name="Ramirez L."/>
            <person name="Alfaro M."/>
            <person name="Sun H."/>
            <person name="Tritt A."/>
            <person name="Yoshinaga Y."/>
            <person name="Zwiers L.-H."/>
            <person name="Turgeon B."/>
            <person name="Goodwin S."/>
            <person name="Spatafora J."/>
            <person name="Crous P."/>
            <person name="Grigoriev I."/>
        </authorList>
    </citation>
    <scope>NUCLEOTIDE SEQUENCE</scope>
    <source>
        <strain evidence="3">CBS 125425</strain>
    </source>
</reference>